<name>A0A9N9G2X4_9GLOM</name>
<proteinExistence type="predicted"/>
<keyword evidence="1" id="KW-1133">Transmembrane helix</keyword>
<organism evidence="2 3">
    <name type="scientific">Diversispora eburnea</name>
    <dbReference type="NCBI Taxonomy" id="1213867"/>
    <lineage>
        <taxon>Eukaryota</taxon>
        <taxon>Fungi</taxon>
        <taxon>Fungi incertae sedis</taxon>
        <taxon>Mucoromycota</taxon>
        <taxon>Glomeromycotina</taxon>
        <taxon>Glomeromycetes</taxon>
        <taxon>Diversisporales</taxon>
        <taxon>Diversisporaceae</taxon>
        <taxon>Diversispora</taxon>
    </lineage>
</organism>
<comment type="caution">
    <text evidence="2">The sequence shown here is derived from an EMBL/GenBank/DDBJ whole genome shotgun (WGS) entry which is preliminary data.</text>
</comment>
<protein>
    <submittedName>
        <fullName evidence="2">8249_t:CDS:1</fullName>
    </submittedName>
</protein>
<accession>A0A9N9G2X4</accession>
<keyword evidence="1" id="KW-0472">Membrane</keyword>
<evidence type="ECO:0000313" key="3">
    <source>
        <dbReference type="Proteomes" id="UP000789706"/>
    </source>
</evidence>
<dbReference type="EMBL" id="CAJVPK010001149">
    <property type="protein sequence ID" value="CAG8573710.1"/>
    <property type="molecule type" value="Genomic_DNA"/>
</dbReference>
<feature type="transmembrane region" description="Helical" evidence="1">
    <location>
        <begin position="176"/>
        <end position="199"/>
    </location>
</feature>
<reference evidence="2" key="1">
    <citation type="submission" date="2021-06" db="EMBL/GenBank/DDBJ databases">
        <authorList>
            <person name="Kallberg Y."/>
            <person name="Tangrot J."/>
            <person name="Rosling A."/>
        </authorList>
    </citation>
    <scope>NUCLEOTIDE SEQUENCE</scope>
    <source>
        <strain evidence="2">AZ414A</strain>
    </source>
</reference>
<feature type="transmembrane region" description="Helical" evidence="1">
    <location>
        <begin position="74"/>
        <end position="92"/>
    </location>
</feature>
<dbReference type="Proteomes" id="UP000789706">
    <property type="component" value="Unassembled WGS sequence"/>
</dbReference>
<keyword evidence="3" id="KW-1185">Reference proteome</keyword>
<dbReference type="AlphaFoldDB" id="A0A9N9G2X4"/>
<dbReference type="OrthoDB" id="3351993at2759"/>
<sequence>MVSECTIPGTDIVSPRIRVSIYVQSSLVILKLFSNQKKYKICVIPGGNIVHLNNISHNSILQQQPTLFISNRRLLISFASLLITCYSTWIWTTIKWKLPEQECGDKVRVFWLTIPLNPIGWVRIFTLISLSVNLLILFVIFLTFAVLMGDEGDDDGDKGDDEGDDGDYDGRNITTMAIRLCCLAIPYLVLLIVSSEILIHRNPISEIPANWGIKEIVILILSGGDVTL</sequence>
<evidence type="ECO:0000313" key="2">
    <source>
        <dbReference type="EMBL" id="CAG8573710.1"/>
    </source>
</evidence>
<keyword evidence="1" id="KW-0812">Transmembrane</keyword>
<gene>
    <name evidence="2" type="ORF">DEBURN_LOCUS8215</name>
</gene>
<evidence type="ECO:0000256" key="1">
    <source>
        <dbReference type="SAM" id="Phobius"/>
    </source>
</evidence>
<feature type="transmembrane region" description="Helical" evidence="1">
    <location>
        <begin position="124"/>
        <end position="148"/>
    </location>
</feature>